<reference evidence="1 2" key="1">
    <citation type="submission" date="2024-09" db="EMBL/GenBank/DDBJ databases">
        <authorList>
            <person name="Lee S.D."/>
        </authorList>
    </citation>
    <scope>NUCLEOTIDE SEQUENCE [LARGE SCALE GENOMIC DNA]</scope>
    <source>
        <strain evidence="1 2">N1-1</strain>
    </source>
</reference>
<name>A0ABV6VDJ3_9ACTN</name>
<protein>
    <submittedName>
        <fullName evidence="1">Uncharacterized protein</fullName>
    </submittedName>
</protein>
<dbReference type="Proteomes" id="UP001592582">
    <property type="component" value="Unassembled WGS sequence"/>
</dbReference>
<evidence type="ECO:0000313" key="2">
    <source>
        <dbReference type="Proteomes" id="UP001592582"/>
    </source>
</evidence>
<dbReference type="PANTHER" id="PTHR43781:SF1">
    <property type="entry name" value="SACCHAROPINE DEHYDROGENASE"/>
    <property type="match status" value="1"/>
</dbReference>
<proteinExistence type="predicted"/>
<comment type="caution">
    <text evidence="1">The sequence shown here is derived from an EMBL/GenBank/DDBJ whole genome shotgun (WGS) entry which is preliminary data.</text>
</comment>
<evidence type="ECO:0000313" key="1">
    <source>
        <dbReference type="EMBL" id="MFC1411777.1"/>
    </source>
</evidence>
<organism evidence="1 2">
    <name type="scientific">Streptacidiphilus alkalitolerans</name>
    <dbReference type="NCBI Taxonomy" id="3342712"/>
    <lineage>
        <taxon>Bacteria</taxon>
        <taxon>Bacillati</taxon>
        <taxon>Actinomycetota</taxon>
        <taxon>Actinomycetes</taxon>
        <taxon>Kitasatosporales</taxon>
        <taxon>Streptomycetaceae</taxon>
        <taxon>Streptacidiphilus</taxon>
    </lineage>
</organism>
<dbReference type="EMBL" id="JBHEZX010000009">
    <property type="protein sequence ID" value="MFC1411777.1"/>
    <property type="molecule type" value="Genomic_DNA"/>
</dbReference>
<sequence>MRVDPLVEGVLEDDRAELGHQLCPAGFDPALFEGLADGRTAKSAGAPSGELLAAQRASGAPEVTVTTGLAPTSPVVRAVLPLLAVLLGVPGLRRLAVRQLAKAPLRAAPRPRAHSWGHAVVSWPDGTVREGWLRADDGMDYTADVAAETAVQLARGEGRPGAHTPSAALGPELATAAGGAFLFDLDGR</sequence>
<dbReference type="PANTHER" id="PTHR43781">
    <property type="entry name" value="SACCHAROPINE DEHYDROGENASE"/>
    <property type="match status" value="1"/>
</dbReference>
<gene>
    <name evidence="1" type="ORF">ACEZDG_21160</name>
</gene>
<keyword evidence="2" id="KW-1185">Reference proteome</keyword>
<accession>A0ABV6VDJ3</accession>